<proteinExistence type="predicted"/>
<protein>
    <submittedName>
        <fullName evidence="2">Uncharacterized protein</fullName>
    </submittedName>
</protein>
<feature type="region of interest" description="Disordered" evidence="1">
    <location>
        <begin position="1815"/>
        <end position="1837"/>
    </location>
</feature>
<accession>A0ABN9Y7F4</accession>
<feature type="region of interest" description="Disordered" evidence="1">
    <location>
        <begin position="1244"/>
        <end position="1282"/>
    </location>
</feature>
<evidence type="ECO:0000256" key="1">
    <source>
        <dbReference type="SAM" id="MobiDB-lite"/>
    </source>
</evidence>
<organism evidence="2 3">
    <name type="scientific">Prorocentrum cordatum</name>
    <dbReference type="NCBI Taxonomy" id="2364126"/>
    <lineage>
        <taxon>Eukaryota</taxon>
        <taxon>Sar</taxon>
        <taxon>Alveolata</taxon>
        <taxon>Dinophyceae</taxon>
        <taxon>Prorocentrales</taxon>
        <taxon>Prorocentraceae</taxon>
        <taxon>Prorocentrum</taxon>
    </lineage>
</organism>
<dbReference type="EMBL" id="CAUYUJ010021849">
    <property type="protein sequence ID" value="CAK0907408.1"/>
    <property type="molecule type" value="Genomic_DNA"/>
</dbReference>
<gene>
    <name evidence="2" type="ORF">PCOR1329_LOCUS82425</name>
</gene>
<comment type="caution">
    <text evidence="2">The sequence shown here is derived from an EMBL/GenBank/DDBJ whole genome shotgun (WGS) entry which is preliminary data.</text>
</comment>
<dbReference type="InterPro" id="IPR036691">
    <property type="entry name" value="Endo/exonu/phosph_ase_sf"/>
</dbReference>
<evidence type="ECO:0000313" key="2">
    <source>
        <dbReference type="EMBL" id="CAK0907408.1"/>
    </source>
</evidence>
<reference evidence="2" key="1">
    <citation type="submission" date="2023-10" db="EMBL/GenBank/DDBJ databases">
        <authorList>
            <person name="Chen Y."/>
            <person name="Shah S."/>
            <person name="Dougan E. K."/>
            <person name="Thang M."/>
            <person name="Chan C."/>
        </authorList>
    </citation>
    <scope>NUCLEOTIDE SEQUENCE [LARGE SCALE GENOMIC DNA]</scope>
</reference>
<dbReference type="Proteomes" id="UP001189429">
    <property type="component" value="Unassembled WGS sequence"/>
</dbReference>
<feature type="region of interest" description="Disordered" evidence="1">
    <location>
        <begin position="1305"/>
        <end position="1326"/>
    </location>
</feature>
<feature type="compositionally biased region" description="Pro residues" evidence="1">
    <location>
        <begin position="1244"/>
        <end position="1253"/>
    </location>
</feature>
<name>A0ABN9Y7F4_9DINO</name>
<sequence>MVAYVQLRRVRVNDFTMNAHEQLNNLDQTWLARILAGLAGQRTGVLTAPSAQQQLDLGDDTDGTAQMLIESLRPLVDVDSLRVTFQPNSLETSDTISIDDSPCRVVFLGADIDTWESPETESDAERFRLLKGLHERLWHEQLPGMEKFLRRLGVPDKCLELAQQVVAAREERNDWAPIASKPRYRAELAGWFGDFMVCDLFFSFGKSFSLMVDEAIRWTIAEMLPKKDVFHIAQASAAEQGLVATDEDIVFECTVCQIFMLEYGGFTPSQCLQGQNPRGFLDHGSNSTLAIDGARDSIPDTFESYLRPRMIAKTAVQKAVVEQRTAEANDTKVQILSDVAKLRPLQDIVDLHRVPDRKDAPGWRGPCDLLDINLRENVAIVKHQSMQYIVLLRHARTGTTITVGLVHDANGMQIVVPDDFEGAVPDLSGISSIEQVDQCQKAVKSKLWRQIMISADMMKSVFREVQHLVEYRPRLWPRHHLVRTHGKHRARRNNLLLSIQLGQNKHKKQLINLPLNIHFALIKQLKRPKQPSRRWHIRSRTTGASIASPMTEHQALIAEHFRSDVEGFNLTDGDELPSSWNHSQADISFDGPFPEDHCFYLDTRTGECFASAADSLVLKPSDAVEHVVLVEAADLKDIKQFGESTVWKPMPMSKCKQDMYEVLRKRGIKTLERQARVTPLANVWRHLRNIDPKTFHVPSLQRSLNVWVLERLNAMYGLSGAPLAFHVVMQIFMTETFFGGPSAFDDCFYFWMEAPGELEAIATFHAGENNNASSNEWFDASYVKCSDRFEGATRQQPPINHVGVRHEQTDFGIRMSQDEFCQNLQPVPLGKVRAAQDNSPLTATELKTFRGLLGGLLGLCQTRLGAIADAILIQQNKASANGKHIRMANTLLARAKKHAANAELYAPKMFPPFVMDTVADSNGATSRSSYGQEAVIILLGSDRRAQVAAATSVHYRQVCDSKEQLSKFCHSIASLSHKAKRFRSRVPQFDAETCSSQASGPFYSNITEWGPQAARWVASKGKRYQMLALVETHVGAFKAHDAALTWSKGDWRVSECDALPIMRSTTGTTGGELILARKHVACFTFDGLRHQAQVTYGQDPCCGFAPTAWHHKAGNIVALAFYVEPHDTIAGPVLERLVALAAFLAMLADPWIVVGDWNMSPARLTAPGYLGEWGGTIVTPPITATCDKGKGSLIDYAVTKSGFEDFITVRPVHGVPWGTHCGLEIEAGDANPWWYKSLRLPRPMPRPPRPANSPTPTVHPASDDNFDFSDGAERYKRPSQTESVEKAHAAWVNCYEGTLIVHQGTSDEQRHPCTGRGEPVPFERRRAVPTPGRTHIKNEVAEWWAIARALAHRGLALVRHAKHRDLIDDVARLLQVTQYKTGYWKAVWHTQETIHDALQALRRVRERAAEEDQAPIELQHSTRVLHSMPPNIATGVDTMGPGDLLRLPDGALDQYVRLLNFIETQAHWLPQAHLTIATMAPKQLGPSALAAALHRAFLDESACVMKLTVATLLMILERLYDHAHLGKLVAVGLDENFPSIVLLMALDNAELPVSSKSALLANNTKLRSSLADRLRRAGLPLSTATEAADLGIDTRAGTRRAQLEEYMDTKPEASHATPCSDGATLLEAGWQPHQADLWQRVRGEYLEQCTLPRDGCELADLDTQTIPDDLAEDLQGRLWQEAARHLHGEGLERGADLHAIRAEQRRFLANGPPKVALEAERRNSAQRAREKASRRTCPSARARARAPMALRGEAGWDAAMAQEFGADRWAALRPVLQRDVEHVCFVNQFLAPDAVEALEATYALQPTHIPGAFSFDVPQASTGASERDLSGDEADPP</sequence>
<dbReference type="SUPFAM" id="SSF56219">
    <property type="entry name" value="DNase I-like"/>
    <property type="match status" value="1"/>
</dbReference>
<keyword evidence="3" id="KW-1185">Reference proteome</keyword>
<evidence type="ECO:0000313" key="3">
    <source>
        <dbReference type="Proteomes" id="UP001189429"/>
    </source>
</evidence>